<reference evidence="2 3" key="1">
    <citation type="submission" date="2016-01" db="EMBL/GenBank/DDBJ databases">
        <authorList>
            <person name="Varghese N."/>
        </authorList>
    </citation>
    <scope>NUCLEOTIDE SEQUENCE [LARGE SCALE GENOMIC DNA]</scope>
    <source>
        <strain evidence="2 3">HL-91</strain>
    </source>
</reference>
<proteinExistence type="predicted"/>
<sequence>MEKDKKKKASGTPKSVKNPSDYKTRESAGKESQTDAMFHKTSGKGKAGARKG</sequence>
<organism evidence="2 3">
    <name type="scientific">Roseibaca calidilacus</name>
    <dbReference type="NCBI Taxonomy" id="1666912"/>
    <lineage>
        <taxon>Bacteria</taxon>
        <taxon>Pseudomonadati</taxon>
        <taxon>Pseudomonadota</taxon>
        <taxon>Alphaproteobacteria</taxon>
        <taxon>Rhodobacterales</taxon>
        <taxon>Paracoccaceae</taxon>
        <taxon>Roseinatronobacter</taxon>
    </lineage>
</organism>
<feature type="region of interest" description="Disordered" evidence="1">
    <location>
        <begin position="1"/>
        <end position="52"/>
    </location>
</feature>
<dbReference type="EMBL" id="FBYC01000004">
    <property type="protein sequence ID" value="CUX81273.1"/>
    <property type="molecule type" value="Genomic_DNA"/>
</dbReference>
<evidence type="ECO:0000313" key="2">
    <source>
        <dbReference type="EMBL" id="CUX81273.1"/>
    </source>
</evidence>
<protein>
    <submittedName>
        <fullName evidence="2">Uncharacterized protein</fullName>
    </submittedName>
</protein>
<feature type="compositionally biased region" description="Basic and acidic residues" evidence="1">
    <location>
        <begin position="20"/>
        <end position="33"/>
    </location>
</feature>
<evidence type="ECO:0000313" key="3">
    <source>
        <dbReference type="Proteomes" id="UP000182045"/>
    </source>
</evidence>
<dbReference type="RefSeq" id="WP_176699369.1">
    <property type="nucleotide sequence ID" value="NZ_FBYC01000004.1"/>
</dbReference>
<dbReference type="Proteomes" id="UP000182045">
    <property type="component" value="Unassembled WGS sequence"/>
</dbReference>
<name>A0ABP2BXA7_9RHOB</name>
<gene>
    <name evidence="2" type="ORF">Ga0058931_1661</name>
</gene>
<feature type="compositionally biased region" description="Basic residues" evidence="1">
    <location>
        <begin position="41"/>
        <end position="52"/>
    </location>
</feature>
<keyword evidence="3" id="KW-1185">Reference proteome</keyword>
<accession>A0ABP2BXA7</accession>
<comment type="caution">
    <text evidence="2">The sequence shown here is derived from an EMBL/GenBank/DDBJ whole genome shotgun (WGS) entry which is preliminary data.</text>
</comment>
<evidence type="ECO:0000256" key="1">
    <source>
        <dbReference type="SAM" id="MobiDB-lite"/>
    </source>
</evidence>